<evidence type="ECO:0000256" key="7">
    <source>
        <dbReference type="ARBA" id="ARBA00023027"/>
    </source>
</evidence>
<evidence type="ECO:0000256" key="6">
    <source>
        <dbReference type="ARBA" id="ARBA00023002"/>
    </source>
</evidence>
<accession>A0A4R2P3E4</accession>
<dbReference type="InterPro" id="IPR033878">
    <property type="entry name" value="NfsB-like"/>
</dbReference>
<keyword evidence="5" id="KW-0521">NADP</keyword>
<name>A0A4R2P3E4_9FLAO</name>
<keyword evidence="6" id="KW-0560">Oxidoreductase</keyword>
<evidence type="ECO:0000313" key="9">
    <source>
        <dbReference type="EMBL" id="TCP28421.1"/>
    </source>
</evidence>
<reference evidence="9 10" key="1">
    <citation type="submission" date="2019-03" db="EMBL/GenBank/DDBJ databases">
        <title>Genomic Encyclopedia of Type Strains, Phase IV (KMG-IV): sequencing the most valuable type-strain genomes for metagenomic binning, comparative biology and taxonomic classification.</title>
        <authorList>
            <person name="Goeker M."/>
        </authorList>
    </citation>
    <scope>NUCLEOTIDE SEQUENCE [LARGE SCALE GENOMIC DNA]</scope>
    <source>
        <strain evidence="9 10">DSM 14836</strain>
    </source>
</reference>
<keyword evidence="10" id="KW-1185">Reference proteome</keyword>
<proteinExistence type="inferred from homology"/>
<dbReference type="GO" id="GO:0046857">
    <property type="term" value="F:oxidoreductase activity, acting on other nitrogenous compounds as donors, with NAD or NADP as acceptor"/>
    <property type="evidence" value="ECO:0007669"/>
    <property type="project" value="TreeGrafter"/>
</dbReference>
<dbReference type="SUPFAM" id="SSF55469">
    <property type="entry name" value="FMN-dependent nitroreductase-like"/>
    <property type="match status" value="1"/>
</dbReference>
<comment type="caution">
    <text evidence="9">The sequence shown here is derived from an EMBL/GenBank/DDBJ whole genome shotgun (WGS) entry which is preliminary data.</text>
</comment>
<keyword evidence="4" id="KW-0288">FMN</keyword>
<keyword evidence="3" id="KW-0285">Flavoprotein</keyword>
<protein>
    <recommendedName>
        <fullName evidence="8">Nitroreductase domain-containing protein</fullName>
    </recommendedName>
</protein>
<evidence type="ECO:0000256" key="1">
    <source>
        <dbReference type="ARBA" id="ARBA00001917"/>
    </source>
</evidence>
<dbReference type="RefSeq" id="WP_132792651.1">
    <property type="nucleotide sequence ID" value="NZ_SLXM01000001.1"/>
</dbReference>
<sequence length="224" mass="26128">MSTTNITKEEVLEAFQFRHATKEFDATKHLSDDEINFILKTAHLSPSSFGFEPWHFVVVQDKELREALKPLAWGAPLKLDTASHFILGLSMKSPMTKWDSEYINHMMKDVKQLPEDVIEMYSKFYREFQERDFNLDTDKKLFDWASKQTYIALGNMMTAAALVGIDSCPIEGFHEEKLEKLLQDKFDVDTTKYGLSYMVAFGYRKEEPARAKSRRNFKDIVSWK</sequence>
<dbReference type="InterPro" id="IPR050627">
    <property type="entry name" value="Nitroreductase/BluB"/>
</dbReference>
<comment type="cofactor">
    <cofactor evidence="1">
        <name>FMN</name>
        <dbReference type="ChEBI" id="CHEBI:58210"/>
    </cofactor>
</comment>
<organism evidence="9 10">
    <name type="scientific">Tenacibaculum skagerrakense</name>
    <dbReference type="NCBI Taxonomy" id="186571"/>
    <lineage>
        <taxon>Bacteria</taxon>
        <taxon>Pseudomonadati</taxon>
        <taxon>Bacteroidota</taxon>
        <taxon>Flavobacteriia</taxon>
        <taxon>Flavobacteriales</taxon>
        <taxon>Flavobacteriaceae</taxon>
        <taxon>Tenacibaculum</taxon>
    </lineage>
</organism>
<evidence type="ECO:0000256" key="4">
    <source>
        <dbReference type="ARBA" id="ARBA00022643"/>
    </source>
</evidence>
<dbReference type="GO" id="GO:0005829">
    <property type="term" value="C:cytosol"/>
    <property type="evidence" value="ECO:0007669"/>
    <property type="project" value="TreeGrafter"/>
</dbReference>
<dbReference type="PANTHER" id="PTHR23026">
    <property type="entry name" value="NADPH NITROREDUCTASE"/>
    <property type="match status" value="1"/>
</dbReference>
<evidence type="ECO:0000256" key="3">
    <source>
        <dbReference type="ARBA" id="ARBA00022630"/>
    </source>
</evidence>
<dbReference type="PANTHER" id="PTHR23026:SF125">
    <property type="entry name" value="OXYGEN-INSENSITIVE NAD(P)H NITROREDUCTASE"/>
    <property type="match status" value="1"/>
</dbReference>
<dbReference type="Pfam" id="PF00881">
    <property type="entry name" value="Nitroreductase"/>
    <property type="match status" value="1"/>
</dbReference>
<dbReference type="GO" id="GO:0046256">
    <property type="term" value="P:2,4,6-trinitrotoluene catabolic process"/>
    <property type="evidence" value="ECO:0007669"/>
    <property type="project" value="TreeGrafter"/>
</dbReference>
<evidence type="ECO:0000259" key="8">
    <source>
        <dbReference type="Pfam" id="PF00881"/>
    </source>
</evidence>
<dbReference type="Gene3D" id="3.40.109.10">
    <property type="entry name" value="NADH Oxidase"/>
    <property type="match status" value="1"/>
</dbReference>
<dbReference type="EMBL" id="SLXM01000001">
    <property type="protein sequence ID" value="TCP28421.1"/>
    <property type="molecule type" value="Genomic_DNA"/>
</dbReference>
<comment type="similarity">
    <text evidence="2">Belongs to the nitroreductase family.</text>
</comment>
<dbReference type="AlphaFoldDB" id="A0A4R2P3E4"/>
<evidence type="ECO:0000256" key="2">
    <source>
        <dbReference type="ARBA" id="ARBA00007118"/>
    </source>
</evidence>
<dbReference type="CDD" id="cd02149">
    <property type="entry name" value="NfsB-like"/>
    <property type="match status" value="1"/>
</dbReference>
<keyword evidence="7" id="KW-0520">NAD</keyword>
<evidence type="ECO:0000256" key="5">
    <source>
        <dbReference type="ARBA" id="ARBA00022857"/>
    </source>
</evidence>
<dbReference type="Proteomes" id="UP000294564">
    <property type="component" value="Unassembled WGS sequence"/>
</dbReference>
<feature type="domain" description="Nitroreductase" evidence="8">
    <location>
        <begin position="17"/>
        <end position="203"/>
    </location>
</feature>
<gene>
    <name evidence="9" type="ORF">EV195_101599</name>
</gene>
<evidence type="ECO:0000313" key="10">
    <source>
        <dbReference type="Proteomes" id="UP000294564"/>
    </source>
</evidence>
<dbReference type="InterPro" id="IPR029479">
    <property type="entry name" value="Nitroreductase"/>
</dbReference>
<dbReference type="OrthoDB" id="9809288at2"/>
<dbReference type="InterPro" id="IPR000415">
    <property type="entry name" value="Nitroreductase-like"/>
</dbReference>